<evidence type="ECO:0000313" key="7">
    <source>
        <dbReference type="EMBL" id="TQF02754.1"/>
    </source>
</evidence>
<keyword evidence="8" id="KW-1185">Reference proteome</keyword>
<feature type="region of interest" description="Disordered" evidence="5">
    <location>
        <begin position="1577"/>
        <end position="1598"/>
    </location>
</feature>
<evidence type="ECO:0000256" key="3">
    <source>
        <dbReference type="ARBA" id="ARBA00022450"/>
    </source>
</evidence>
<dbReference type="SUPFAM" id="SSF47336">
    <property type="entry name" value="ACP-like"/>
    <property type="match status" value="2"/>
</dbReference>
<dbReference type="FunFam" id="3.30.300.30:FF:000010">
    <property type="entry name" value="Enterobactin synthetase component F"/>
    <property type="match status" value="2"/>
</dbReference>
<dbReference type="InterPro" id="IPR006162">
    <property type="entry name" value="Ppantetheine_attach_site"/>
</dbReference>
<dbReference type="SUPFAM" id="SSF56801">
    <property type="entry name" value="Acetyl-CoA synthetase-like"/>
    <property type="match status" value="2"/>
</dbReference>
<dbReference type="Pfam" id="PF00550">
    <property type="entry name" value="PP-binding"/>
    <property type="match status" value="2"/>
</dbReference>
<feature type="domain" description="Carrier" evidence="6">
    <location>
        <begin position="439"/>
        <end position="514"/>
    </location>
</feature>
<dbReference type="InterPro" id="IPR020845">
    <property type="entry name" value="AMP-binding_CS"/>
</dbReference>
<proteinExistence type="inferred from homology"/>
<dbReference type="PANTHER" id="PTHR45527">
    <property type="entry name" value="NONRIBOSOMAL PEPTIDE SYNTHETASE"/>
    <property type="match status" value="1"/>
</dbReference>
<dbReference type="Pfam" id="PF00501">
    <property type="entry name" value="AMP-binding"/>
    <property type="match status" value="2"/>
</dbReference>
<dbReference type="Gene3D" id="3.30.559.10">
    <property type="entry name" value="Chloramphenicol acetyltransferase-like domain"/>
    <property type="match status" value="1"/>
</dbReference>
<dbReference type="GO" id="GO:0008610">
    <property type="term" value="P:lipid biosynthetic process"/>
    <property type="evidence" value="ECO:0007669"/>
    <property type="project" value="UniProtKB-ARBA"/>
</dbReference>
<name>A0A540W335_9ACTN</name>
<dbReference type="InterPro" id="IPR025110">
    <property type="entry name" value="AMP-bd_C"/>
</dbReference>
<dbReference type="GO" id="GO:0017000">
    <property type="term" value="P:antibiotic biosynthetic process"/>
    <property type="evidence" value="ECO:0007669"/>
    <property type="project" value="UniProtKB-ARBA"/>
</dbReference>
<keyword evidence="3" id="KW-0596">Phosphopantetheine</keyword>
<dbReference type="InterPro" id="IPR036736">
    <property type="entry name" value="ACP-like_sf"/>
</dbReference>
<evidence type="ECO:0000256" key="4">
    <source>
        <dbReference type="ARBA" id="ARBA00022553"/>
    </source>
</evidence>
<protein>
    <submittedName>
        <fullName evidence="7">Amino acid adenylation domain-containing protein</fullName>
    </submittedName>
</protein>
<dbReference type="GO" id="GO:0044550">
    <property type="term" value="P:secondary metabolite biosynthetic process"/>
    <property type="evidence" value="ECO:0007669"/>
    <property type="project" value="UniProtKB-ARBA"/>
</dbReference>
<dbReference type="FunFam" id="3.40.50.12780:FF:000012">
    <property type="entry name" value="Non-ribosomal peptide synthetase"/>
    <property type="match status" value="1"/>
</dbReference>
<evidence type="ECO:0000256" key="1">
    <source>
        <dbReference type="ARBA" id="ARBA00001957"/>
    </source>
</evidence>
<evidence type="ECO:0000313" key="8">
    <source>
        <dbReference type="Proteomes" id="UP000319103"/>
    </source>
</evidence>
<dbReference type="PROSITE" id="PS00455">
    <property type="entry name" value="AMP_BINDING"/>
    <property type="match status" value="2"/>
</dbReference>
<dbReference type="NCBIfam" id="TIGR01733">
    <property type="entry name" value="AA-adenyl-dom"/>
    <property type="match status" value="2"/>
</dbReference>
<feature type="domain" description="Carrier" evidence="6">
    <location>
        <begin position="1504"/>
        <end position="1579"/>
    </location>
</feature>
<dbReference type="PANTHER" id="PTHR45527:SF1">
    <property type="entry name" value="FATTY ACID SYNTHASE"/>
    <property type="match status" value="1"/>
</dbReference>
<dbReference type="Gene3D" id="3.30.300.30">
    <property type="match status" value="2"/>
</dbReference>
<gene>
    <name evidence="7" type="ORF">E6W39_11395</name>
</gene>
<comment type="similarity">
    <text evidence="2">Belongs to the ATP-dependent AMP-binding enzyme family.</text>
</comment>
<dbReference type="Gene3D" id="2.30.38.10">
    <property type="entry name" value="Luciferase, Domain 3"/>
    <property type="match status" value="2"/>
</dbReference>
<evidence type="ECO:0000256" key="2">
    <source>
        <dbReference type="ARBA" id="ARBA00006432"/>
    </source>
</evidence>
<dbReference type="GO" id="GO:0031177">
    <property type="term" value="F:phosphopantetheine binding"/>
    <property type="evidence" value="ECO:0007669"/>
    <property type="project" value="InterPro"/>
</dbReference>
<dbReference type="Gene3D" id="3.40.50.1820">
    <property type="entry name" value="alpha/beta hydrolase"/>
    <property type="match status" value="1"/>
</dbReference>
<dbReference type="InterPro" id="IPR023213">
    <property type="entry name" value="CAT-like_dom_sf"/>
</dbReference>
<dbReference type="SUPFAM" id="SSF52777">
    <property type="entry name" value="CoA-dependent acyltransferases"/>
    <property type="match status" value="2"/>
</dbReference>
<dbReference type="FunFam" id="1.10.1200.10:FF:000005">
    <property type="entry name" value="Nonribosomal peptide synthetase 1"/>
    <property type="match status" value="1"/>
</dbReference>
<dbReference type="InterPro" id="IPR029058">
    <property type="entry name" value="AB_hydrolase_fold"/>
</dbReference>
<sequence>MSAAWCGDGCRDAGGVEGGAAYVPLDPEYPAERLAFMVSDSGARVVLGTGGLDLAALELTAHPSTAPELDVLPGQLAYVIYTSGSTGRPKGVAVTHGGLANYVRWAVGAYGMEGGGGAPLHSSLSFDLTVTSVVVPLASGSPVVASAAGGAEGLAELLAGRGGFGLVKAVPGHLPLLAELVSDEQAVGSTRRLVVGGEALHGADVRAWLARVPDSVVVNEYGPTETVVGCCVFELTAGQDIADTVSIGRPIANTRLFVLDGSLQPVPVGVAGELYIAGAQLARGYLGRAGLTSERFVACPFGAGERMYRSGDRARWTADGRLEYLGRADEQVKVRGFRIELGEVQAVVAGHPQVAQAAVMVREDVPGDRRLVAYVVADEDEAVGIAEAVRGYLGERLPEHMVPSVVVVLDELPLTVNGKVDRKALPAPDYTGLVGAGRGPVTVQEELLCQAFAQVLGLDRVGMEDDFFALGGHSLLAMRLVSRVRAMLGVELPLRVLFERPTPAAVAAWLVEAGEGRTALVPVVRPERVPLSFAQRRLWFLGQLEGPSATYNIPMALRLNGALDREALAEALLDVVGRHEVLRTVFPVVDGEPFQRVLAADEAGFEVPVVAVEPDGLDAAVAEASGHLFDLATQIPLRATVFVVAPEEHVLVVLVHHIASDGWSTGALARDISTAYAARLEGREPDWAALPVQYADYALWQRELLGDEQDPDSVLSGQVAYWREALAGAPEELELPTDRRRPAVASHRGHEVLLEAPAELHARVLEVARERGVTLFMVLQAALAVTLNRLGAGTDIPIGMVIAGRTDEALDDLVGFFINTLVLRTDLSGDPTFDEVLERVREASLGAFAHQDVPFEKLVEELSPARSMARHPLFQVMLTVQNAGSAGLELPGLRVGRVSAGPVFGKFDLDLSLGEAFDAEGGPAGLGGVLLAAADLFDAATAERLGARFVRVLTALVESPAARVATVDVLDPAERRQVVEEWNATAQAVSPATVPQLFAAQVARAPEAIAVEFGDVRLSYAELNARANRLAHRLIGQGVGPESLVAVLADRSVELVVAFLAVWKAGGAYLPIDPSHPAERVAFMLADTRPACVLTTEALERSLAASGLPVLVLDGNAVGAAEADVPAPADADPTRLLPENAAYVIYTSGSTGRPKGVVVSHAGVASLIRTQVERFAFDSDSRVLQFASVGFDGIVFEVLMALCNGGRLVLGTSQQLLPGPDLAALVDRHQVTHLIAPPAALGAMDPRSLPSLSTVAAVGEALSADVVAQWADGRRFLNGYGPTETTVAAAISAPLRPQEEPTIGTPIVNTRVYLLDASLASVPVGVAGDLYVAGPGLARGYAQRPGLTAERFVASPFSNGERMYRTGDRARWTANGQLVFAGRVDEQVKIRGFRVELGEVQAVVAEHPGVAQAAVVAREDTPGDTRLVAYLVAAEPAVVAETGEVGGAELAEAVRRHVAERLPQFMVPSAVVVLDALPVTVNGKLDRKALPAPDYAVVAGSGRGPANAEEELACEAFANVLGLSVVGAEDDFFALGGHSLLVTKLANRVRAVSGIEVPIRVLFEAPTPAGLAKWLSDQAGQKKKARPALRPMRNQGEY</sequence>
<dbReference type="SMART" id="SM00823">
    <property type="entry name" value="PKS_PP"/>
    <property type="match status" value="2"/>
</dbReference>
<dbReference type="Pfam" id="PF13193">
    <property type="entry name" value="AMP-binding_C"/>
    <property type="match status" value="2"/>
</dbReference>
<dbReference type="CDD" id="cd19540">
    <property type="entry name" value="LCL_NRPS-like"/>
    <property type="match status" value="1"/>
</dbReference>
<dbReference type="GO" id="GO:0005737">
    <property type="term" value="C:cytoplasm"/>
    <property type="evidence" value="ECO:0007669"/>
    <property type="project" value="TreeGrafter"/>
</dbReference>
<dbReference type="CDD" id="cd05930">
    <property type="entry name" value="A_NRPS"/>
    <property type="match status" value="1"/>
</dbReference>
<evidence type="ECO:0000259" key="6">
    <source>
        <dbReference type="PROSITE" id="PS50075"/>
    </source>
</evidence>
<reference evidence="7 8" key="1">
    <citation type="submission" date="2019-06" db="EMBL/GenBank/DDBJ databases">
        <title>Description of Kitasatospora acidophila sp. nov. isolated from pine grove soil, and reclassification of Streptomyces novaecaesareae to Kitasatospora novaeceasareae comb. nov.</title>
        <authorList>
            <person name="Kim M.J."/>
        </authorList>
    </citation>
    <scope>NUCLEOTIDE SEQUENCE [LARGE SCALE GENOMIC DNA]</scope>
    <source>
        <strain evidence="7 8">MMS16-CNU292</strain>
    </source>
</reference>
<dbReference type="Gene3D" id="3.30.559.30">
    <property type="entry name" value="Nonribosomal peptide synthetase, condensation domain"/>
    <property type="match status" value="1"/>
</dbReference>
<dbReference type="GO" id="GO:0003824">
    <property type="term" value="F:catalytic activity"/>
    <property type="evidence" value="ECO:0007669"/>
    <property type="project" value="InterPro"/>
</dbReference>
<dbReference type="OrthoDB" id="2472181at2"/>
<dbReference type="FunFam" id="3.40.50.980:FF:000001">
    <property type="entry name" value="Non-ribosomal peptide synthetase"/>
    <property type="match status" value="1"/>
</dbReference>
<dbReference type="GO" id="GO:0043041">
    <property type="term" value="P:amino acid activation for nonribosomal peptide biosynthetic process"/>
    <property type="evidence" value="ECO:0007669"/>
    <property type="project" value="TreeGrafter"/>
</dbReference>
<evidence type="ECO:0000256" key="5">
    <source>
        <dbReference type="SAM" id="MobiDB-lite"/>
    </source>
</evidence>
<dbReference type="Gene3D" id="1.10.1200.10">
    <property type="entry name" value="ACP-like"/>
    <property type="match status" value="1"/>
</dbReference>
<dbReference type="PROSITE" id="PS00012">
    <property type="entry name" value="PHOSPHOPANTETHEINE"/>
    <property type="match status" value="2"/>
</dbReference>
<dbReference type="FunFam" id="2.30.38.10:FF:000001">
    <property type="entry name" value="Non-ribosomal peptide synthetase PvdI"/>
    <property type="match status" value="2"/>
</dbReference>
<dbReference type="Pfam" id="PF00668">
    <property type="entry name" value="Condensation"/>
    <property type="match status" value="1"/>
</dbReference>
<dbReference type="EMBL" id="VIGB01000003">
    <property type="protein sequence ID" value="TQF02754.1"/>
    <property type="molecule type" value="Genomic_DNA"/>
</dbReference>
<keyword evidence="4" id="KW-0597">Phosphoprotein</keyword>
<comment type="caution">
    <text evidence="7">The sequence shown here is derived from an EMBL/GenBank/DDBJ whole genome shotgun (WGS) entry which is preliminary data.</text>
</comment>
<dbReference type="InterPro" id="IPR010071">
    <property type="entry name" value="AA_adenyl_dom"/>
</dbReference>
<dbReference type="InterPro" id="IPR000873">
    <property type="entry name" value="AMP-dep_synth/lig_dom"/>
</dbReference>
<dbReference type="InterPro" id="IPR045851">
    <property type="entry name" value="AMP-bd_C_sf"/>
</dbReference>
<dbReference type="Proteomes" id="UP000319103">
    <property type="component" value="Unassembled WGS sequence"/>
</dbReference>
<dbReference type="InterPro" id="IPR020806">
    <property type="entry name" value="PKS_PP-bd"/>
</dbReference>
<organism evidence="7 8">
    <name type="scientific">Kitasatospora acidiphila</name>
    <dbReference type="NCBI Taxonomy" id="2567942"/>
    <lineage>
        <taxon>Bacteria</taxon>
        <taxon>Bacillati</taxon>
        <taxon>Actinomycetota</taxon>
        <taxon>Actinomycetes</taxon>
        <taxon>Kitasatosporales</taxon>
        <taxon>Streptomycetaceae</taxon>
        <taxon>Kitasatospora</taxon>
    </lineage>
</organism>
<dbReference type="InterPro" id="IPR009081">
    <property type="entry name" value="PP-bd_ACP"/>
</dbReference>
<dbReference type="InterPro" id="IPR001242">
    <property type="entry name" value="Condensation_dom"/>
</dbReference>
<comment type="cofactor">
    <cofactor evidence="1">
        <name>pantetheine 4'-phosphate</name>
        <dbReference type="ChEBI" id="CHEBI:47942"/>
    </cofactor>
</comment>
<dbReference type="FunFam" id="3.30.559.10:FF:000012">
    <property type="entry name" value="Non-ribosomal peptide synthetase"/>
    <property type="match status" value="1"/>
</dbReference>
<accession>A0A540W335</accession>
<dbReference type="Gene3D" id="3.40.50.980">
    <property type="match status" value="4"/>
</dbReference>
<dbReference type="PROSITE" id="PS50075">
    <property type="entry name" value="CARRIER"/>
    <property type="match status" value="2"/>
</dbReference>